<proteinExistence type="evidence at transcript level"/>
<dbReference type="KEGG" id="tfd:113664030"/>
<dbReference type="InterPro" id="IPR000716">
    <property type="entry name" value="Thyroglobulin_1"/>
</dbReference>
<dbReference type="GO" id="GO:0001525">
    <property type="term" value="P:angiogenesis"/>
    <property type="evidence" value="ECO:0007669"/>
    <property type="project" value="UniProtKB-ARBA"/>
</dbReference>
<keyword evidence="5" id="KW-0597">Phosphoprotein</keyword>
<evidence type="ECO:0000256" key="6">
    <source>
        <dbReference type="ARBA" id="ARBA00022604"/>
    </source>
</evidence>
<organism evidence="15">
    <name type="scientific">Tachysurus fulvidraco</name>
    <name type="common">Yellow catfish</name>
    <name type="synonym">Pimelodus fulvidraco</name>
    <dbReference type="NCBI Taxonomy" id="1234273"/>
    <lineage>
        <taxon>Eukaryota</taxon>
        <taxon>Metazoa</taxon>
        <taxon>Chordata</taxon>
        <taxon>Craniata</taxon>
        <taxon>Vertebrata</taxon>
        <taxon>Euteleostomi</taxon>
        <taxon>Actinopterygii</taxon>
        <taxon>Neopterygii</taxon>
        <taxon>Teleostei</taxon>
        <taxon>Ostariophysi</taxon>
        <taxon>Siluriformes</taxon>
        <taxon>Bagridae</taxon>
        <taxon>Tachysurus</taxon>
    </lineage>
</organism>
<dbReference type="SUPFAM" id="SSF57184">
    <property type="entry name" value="Growth factor receptor domain"/>
    <property type="match status" value="1"/>
</dbReference>
<feature type="signal peptide" evidence="12">
    <location>
        <begin position="1"/>
        <end position="25"/>
    </location>
</feature>
<comment type="function">
    <text evidence="1">IGF-binding proteins prolong the half-life of the IGFs and have been shown to either inhibit or stimulate the growth promoting effects of the IGFs on cell culture. They alter the interaction of IGFs with their cell surface receptors.</text>
</comment>
<dbReference type="FunFam" id="4.10.40.20:FF:000001">
    <property type="entry name" value="Insulin-like growth factor binding protein 5"/>
    <property type="match status" value="1"/>
</dbReference>
<accession>A0A288MQB2</accession>
<dbReference type="RefSeq" id="XP_027035417.1">
    <property type="nucleotide sequence ID" value="XM_027179616.2"/>
</dbReference>
<dbReference type="InterPro" id="IPR009030">
    <property type="entry name" value="Growth_fac_rcpt_cys_sf"/>
</dbReference>
<protein>
    <recommendedName>
        <fullName evidence="3">Insulin-like growth factor-binding protein 1</fullName>
    </recommendedName>
</protein>
<dbReference type="GO" id="GO:0005615">
    <property type="term" value="C:extracellular space"/>
    <property type="evidence" value="ECO:0007669"/>
    <property type="project" value="TreeGrafter"/>
</dbReference>
<evidence type="ECO:0000256" key="10">
    <source>
        <dbReference type="ARBA" id="ARBA00049694"/>
    </source>
</evidence>
<dbReference type="FunFam" id="4.10.800.10:FF:000002">
    <property type="entry name" value="Insulin-like growth factor-binding protein 2"/>
    <property type="match status" value="1"/>
</dbReference>
<dbReference type="PANTHER" id="PTHR11551:SF6">
    <property type="entry name" value="INSULIN-LIKE GROWTH FACTOR-BINDING PROTEIN 1"/>
    <property type="match status" value="1"/>
</dbReference>
<evidence type="ECO:0000256" key="9">
    <source>
        <dbReference type="ARBA" id="ARBA00023183"/>
    </source>
</evidence>
<dbReference type="PRINTS" id="PR01976">
    <property type="entry name" value="IGFBPFAMILY"/>
</dbReference>
<dbReference type="AlphaFoldDB" id="A0A288MQB2"/>
<sequence>MSGVFLKLFHAVLLGVVLLAPQFRASPLLEPIRCAQCTAERVAECPTVDAGCAEVLREPRCGCCLACALKRGDSCGIYTAPCGSGLRCLPTPGELRPLHALTRGQAVCTEIMMDVQSRTHYTPDQHELEVDGRSDASAGPEAGSPIVVSGHIKPFDPWLLSGVQESMKSKVNNYRRKLVEQGPCHVELQRALEKIARSQQKLEEKLTKFYLPNCDKQGLYKTKQCESSLDGQRGKCWCVTSWNGKKIVGSSELPTDAECPQELNH</sequence>
<evidence type="ECO:0000259" key="14">
    <source>
        <dbReference type="PROSITE" id="PS51323"/>
    </source>
</evidence>
<dbReference type="GO" id="GO:0048640">
    <property type="term" value="P:negative regulation of developmental growth"/>
    <property type="evidence" value="ECO:0007669"/>
    <property type="project" value="UniProtKB-ARBA"/>
</dbReference>
<keyword evidence="7 12" id="KW-0732">Signal</keyword>
<dbReference type="PROSITE" id="PS51323">
    <property type="entry name" value="IGFBP_N_2"/>
    <property type="match status" value="1"/>
</dbReference>
<dbReference type="PANTHER" id="PTHR11551">
    <property type="entry name" value="INSULIN-LIKE GROWTH FACTOR BINDING PROTEIN"/>
    <property type="match status" value="1"/>
</dbReference>
<dbReference type="Gene3D" id="4.10.40.20">
    <property type="match status" value="1"/>
</dbReference>
<dbReference type="PRINTS" id="PR01977">
    <property type="entry name" value="IGFBPFAMILY1"/>
</dbReference>
<dbReference type="GeneID" id="113664030"/>
<keyword evidence="6" id="KW-0341">Growth regulation</keyword>
<dbReference type="OrthoDB" id="9926277at2759"/>
<evidence type="ECO:0000256" key="7">
    <source>
        <dbReference type="ARBA" id="ARBA00022729"/>
    </source>
</evidence>
<evidence type="ECO:0000256" key="5">
    <source>
        <dbReference type="ARBA" id="ARBA00022553"/>
    </source>
</evidence>
<evidence type="ECO:0000256" key="11">
    <source>
        <dbReference type="PROSITE-ProRule" id="PRU00500"/>
    </source>
</evidence>
<reference evidence="15" key="1">
    <citation type="submission" date="2015-10" db="EMBL/GenBank/DDBJ databases">
        <title>Sex difference in IGF system gene expression underlies sexual size dimorphism in yellow catfish.</title>
        <authorList>
            <person name="Zhao X."/>
        </authorList>
    </citation>
    <scope>NUCLEOTIDE SEQUENCE</scope>
</reference>
<keyword evidence="9" id="KW-0340">Growth factor binding</keyword>
<dbReference type="InterPro" id="IPR000867">
    <property type="entry name" value="IGFBP-like"/>
</dbReference>
<gene>
    <name evidence="15" type="primary">igfbp1a</name>
</gene>
<evidence type="ECO:0000256" key="4">
    <source>
        <dbReference type="ARBA" id="ARBA00022525"/>
    </source>
</evidence>
<dbReference type="GO" id="GO:0031995">
    <property type="term" value="F:insulin-like growth factor II binding"/>
    <property type="evidence" value="ECO:0007669"/>
    <property type="project" value="TreeGrafter"/>
</dbReference>
<dbReference type="InterPro" id="IPR036857">
    <property type="entry name" value="Thyroglobulin_1_sf"/>
</dbReference>
<comment type="caution">
    <text evidence="11">Lacks conserved residue(s) required for the propagation of feature annotation.</text>
</comment>
<name>A0A288MQB2_TACFU</name>
<evidence type="ECO:0000256" key="8">
    <source>
        <dbReference type="ARBA" id="ARBA00023157"/>
    </source>
</evidence>
<dbReference type="GO" id="GO:0043567">
    <property type="term" value="P:regulation of insulin-like growth factor receptor signaling pathway"/>
    <property type="evidence" value="ECO:0007669"/>
    <property type="project" value="TreeGrafter"/>
</dbReference>
<comment type="subcellular location">
    <subcellularLocation>
        <location evidence="2">Secreted</location>
    </subcellularLocation>
</comment>
<evidence type="ECO:0000313" key="15">
    <source>
        <dbReference type="EMBL" id="AMS35115.1"/>
    </source>
</evidence>
<dbReference type="Pfam" id="PF00086">
    <property type="entry name" value="Thyroglobulin_1"/>
    <property type="match status" value="1"/>
</dbReference>
<dbReference type="CTD" id="317638"/>
<dbReference type="GO" id="GO:0031994">
    <property type="term" value="F:insulin-like growth factor I binding"/>
    <property type="evidence" value="ECO:0007669"/>
    <property type="project" value="UniProtKB-ARBA"/>
</dbReference>
<dbReference type="InterPro" id="IPR022321">
    <property type="entry name" value="IGFBP_1-6_chordata"/>
</dbReference>
<dbReference type="Pfam" id="PF00219">
    <property type="entry name" value="IGFBP"/>
    <property type="match status" value="1"/>
</dbReference>
<evidence type="ECO:0000259" key="13">
    <source>
        <dbReference type="PROSITE" id="PS51162"/>
    </source>
</evidence>
<dbReference type="SUPFAM" id="SSF57610">
    <property type="entry name" value="Thyroglobulin type-1 domain"/>
    <property type="match status" value="1"/>
</dbReference>
<evidence type="ECO:0000256" key="12">
    <source>
        <dbReference type="SAM" id="SignalP"/>
    </source>
</evidence>
<feature type="domain" description="Thyroglobulin type-1" evidence="13">
    <location>
        <begin position="181"/>
        <end position="259"/>
    </location>
</feature>
<evidence type="ECO:0000256" key="3">
    <source>
        <dbReference type="ARBA" id="ARBA00013675"/>
    </source>
</evidence>
<evidence type="ECO:0000256" key="2">
    <source>
        <dbReference type="ARBA" id="ARBA00004613"/>
    </source>
</evidence>
<dbReference type="Gene3D" id="4.10.800.10">
    <property type="entry name" value="Thyroglobulin type-1"/>
    <property type="match status" value="1"/>
</dbReference>
<feature type="domain" description="IGFBP N-terminal" evidence="14">
    <location>
        <begin position="30"/>
        <end position="111"/>
    </location>
</feature>
<evidence type="ECO:0000256" key="1">
    <source>
        <dbReference type="ARBA" id="ARBA00003811"/>
    </source>
</evidence>
<dbReference type="CDD" id="cd00191">
    <property type="entry name" value="TY"/>
    <property type="match status" value="1"/>
</dbReference>
<dbReference type="SMART" id="SM00211">
    <property type="entry name" value="TY"/>
    <property type="match status" value="1"/>
</dbReference>
<comment type="subunit">
    <text evidence="10">Binds equally well IGF1 and IGF2. Interacts with integrin ITGA5:ITGB1. Interacts with VHL; this interaction inhibits HIF1A degradation.</text>
</comment>
<dbReference type="PROSITE" id="PS00484">
    <property type="entry name" value="THYROGLOBULIN_1_1"/>
    <property type="match status" value="1"/>
</dbReference>
<feature type="chain" id="PRO_5012629063" description="Insulin-like growth factor-binding protein 1" evidence="12">
    <location>
        <begin position="26"/>
        <end position="265"/>
    </location>
</feature>
<dbReference type="InterPro" id="IPR022322">
    <property type="entry name" value="IGFBP1"/>
</dbReference>
<keyword evidence="4" id="KW-0964">Secreted</keyword>
<dbReference type="EMBL" id="KT895991">
    <property type="protein sequence ID" value="AMS35115.1"/>
    <property type="molecule type" value="mRNA"/>
</dbReference>
<dbReference type="PROSITE" id="PS51162">
    <property type="entry name" value="THYROGLOBULIN_1_2"/>
    <property type="match status" value="1"/>
</dbReference>
<dbReference type="SMART" id="SM00121">
    <property type="entry name" value="IB"/>
    <property type="match status" value="1"/>
</dbReference>
<keyword evidence="8" id="KW-1015">Disulfide bond</keyword>